<dbReference type="KEGG" id="pej:FYC62_05120"/>
<sequence>MIDPLKIHLTNIVKLTETISSDCLNRSVEEMEMDISHQMMHNLEKKKVKLNIQIAFLCKDKPDQQLAAFSYDFFYTIDDLEVHYQLTNEKPLFDGLFVSTLLGISYSTIRGILFQQLTEAPLKNILLPVINVPDLLKSKN</sequence>
<evidence type="ECO:0000313" key="1">
    <source>
        <dbReference type="EMBL" id="QEK51124.1"/>
    </source>
</evidence>
<protein>
    <recommendedName>
        <fullName evidence="3">Preprotein translocase subunit SecB</fullName>
    </recommendedName>
</protein>
<dbReference type="EMBL" id="CP043329">
    <property type="protein sequence ID" value="QEK51124.1"/>
    <property type="molecule type" value="Genomic_DNA"/>
</dbReference>
<dbReference type="Proteomes" id="UP000323653">
    <property type="component" value="Chromosome"/>
</dbReference>
<reference evidence="1 2" key="1">
    <citation type="submission" date="2019-08" db="EMBL/GenBank/DDBJ databases">
        <title>Pedobacter sp. nov., isolated from Han river, South Korea.</title>
        <authorList>
            <person name="Lee D.-H."/>
            <person name="Kim Y.-S."/>
            <person name="Hwang E.-M."/>
            <person name="Le Tran T.C."/>
            <person name="Cha C.-J."/>
        </authorList>
    </citation>
    <scope>NUCLEOTIDE SEQUENCE [LARGE SCALE GENOMIC DNA]</scope>
    <source>
        <strain evidence="1 2">CJ43</strain>
    </source>
</reference>
<dbReference type="RefSeq" id="WP_149074177.1">
    <property type="nucleotide sequence ID" value="NZ_CP043329.1"/>
</dbReference>
<evidence type="ECO:0000313" key="2">
    <source>
        <dbReference type="Proteomes" id="UP000323653"/>
    </source>
</evidence>
<accession>A0A5C0VJE9</accession>
<organism evidence="1 2">
    <name type="scientific">Pedobacter aquae</name>
    <dbReference type="NCBI Taxonomy" id="2605747"/>
    <lineage>
        <taxon>Bacteria</taxon>
        <taxon>Pseudomonadati</taxon>
        <taxon>Bacteroidota</taxon>
        <taxon>Sphingobacteriia</taxon>
        <taxon>Sphingobacteriales</taxon>
        <taxon>Sphingobacteriaceae</taxon>
        <taxon>Pedobacter</taxon>
    </lineage>
</organism>
<proteinExistence type="predicted"/>
<dbReference type="AlphaFoldDB" id="A0A5C0VJE9"/>
<evidence type="ECO:0008006" key="3">
    <source>
        <dbReference type="Google" id="ProtNLM"/>
    </source>
</evidence>
<name>A0A5C0VJE9_9SPHI</name>
<keyword evidence="2" id="KW-1185">Reference proteome</keyword>
<gene>
    <name evidence="1" type="ORF">FYC62_05120</name>
</gene>